<dbReference type="InterPro" id="IPR006297">
    <property type="entry name" value="EF-4"/>
</dbReference>
<keyword evidence="11 14" id="KW-0472">Membrane</keyword>
<dbReference type="Gene3D" id="2.40.30.10">
    <property type="entry name" value="Translation factors"/>
    <property type="match status" value="1"/>
</dbReference>
<dbReference type="InterPro" id="IPR038363">
    <property type="entry name" value="LepA_C_sf"/>
</dbReference>
<dbReference type="InterPro" id="IPR004161">
    <property type="entry name" value="EFTu-like_2"/>
</dbReference>
<dbReference type="PROSITE" id="PS00502">
    <property type="entry name" value="POLYGALACTURONASE"/>
    <property type="match status" value="1"/>
</dbReference>
<dbReference type="InterPro" id="IPR000640">
    <property type="entry name" value="EFG_V-like"/>
</dbReference>
<keyword evidence="9 14" id="KW-0496">Mitochondrion</keyword>
<dbReference type="GO" id="GO:0003924">
    <property type="term" value="F:GTPase activity"/>
    <property type="evidence" value="ECO:0007669"/>
    <property type="project" value="UniProtKB-UniRule"/>
</dbReference>
<evidence type="ECO:0000256" key="15">
    <source>
        <dbReference type="PROSITE-ProRule" id="PRU10052"/>
    </source>
</evidence>
<comment type="similarity">
    <text evidence="14">Belongs to the GTP-binding elongation factor family. LepA subfamily.</text>
</comment>
<dbReference type="Gene3D" id="3.40.50.300">
    <property type="entry name" value="P-loop containing nucleotide triphosphate hydrolases"/>
    <property type="match status" value="2"/>
</dbReference>
<keyword evidence="14" id="KW-0648">Protein biosynthesis</keyword>
<evidence type="ECO:0000256" key="14">
    <source>
        <dbReference type="HAMAP-Rule" id="MF_03137"/>
    </source>
</evidence>
<dbReference type="Pfam" id="PF03144">
    <property type="entry name" value="GTP_EFTU_D2"/>
    <property type="match status" value="1"/>
</dbReference>
<dbReference type="Pfam" id="PF06421">
    <property type="entry name" value="LepA_C"/>
    <property type="match status" value="1"/>
</dbReference>
<dbReference type="InterPro" id="IPR005225">
    <property type="entry name" value="Small_GTP-bd"/>
</dbReference>
<dbReference type="SUPFAM" id="SSF50447">
    <property type="entry name" value="Translation proteins"/>
    <property type="match status" value="1"/>
</dbReference>
<keyword evidence="5 14" id="KW-0547">Nucleotide-binding</keyword>
<dbReference type="PANTHER" id="PTHR43512:SF7">
    <property type="entry name" value="TRANSLATION FACTOR GUF1, MITOCHONDRIAL"/>
    <property type="match status" value="1"/>
</dbReference>
<dbReference type="GO" id="GO:0005525">
    <property type="term" value="F:GTP binding"/>
    <property type="evidence" value="ECO:0007669"/>
    <property type="project" value="UniProtKB-UniRule"/>
</dbReference>
<evidence type="ECO:0000256" key="10">
    <source>
        <dbReference type="ARBA" id="ARBA00023134"/>
    </source>
</evidence>
<dbReference type="InterPro" id="IPR010655">
    <property type="entry name" value="Clp1_C"/>
</dbReference>
<dbReference type="NCBIfam" id="TIGR00231">
    <property type="entry name" value="small_GTP"/>
    <property type="match status" value="1"/>
</dbReference>
<dbReference type="Pfam" id="PF00679">
    <property type="entry name" value="EFG_C"/>
    <property type="match status" value="1"/>
</dbReference>
<evidence type="ECO:0000256" key="1">
    <source>
        <dbReference type="ARBA" id="ARBA00004123"/>
    </source>
</evidence>
<gene>
    <name evidence="18" type="ORF">AARE701A_LOCUS20065</name>
</gene>
<feature type="binding site" evidence="14">
    <location>
        <begin position="878"/>
        <end position="881"/>
    </location>
    <ligand>
        <name>GTP</name>
        <dbReference type="ChEBI" id="CHEBI:37565"/>
    </ligand>
</feature>
<dbReference type="FunFam" id="2.40.30.330:FF:000002">
    <property type="entry name" value="Protein CLP1 homolog"/>
    <property type="match status" value="1"/>
</dbReference>
<dbReference type="PRINTS" id="PR00315">
    <property type="entry name" value="ELONGATNFCT"/>
</dbReference>
<dbReference type="GO" id="GO:0031124">
    <property type="term" value="P:mRNA 3'-end processing"/>
    <property type="evidence" value="ECO:0007669"/>
    <property type="project" value="InterPro"/>
</dbReference>
<proteinExistence type="inferred from homology"/>
<keyword evidence="19" id="KW-1185">Reference proteome</keyword>
<dbReference type="InterPro" id="IPR032319">
    <property type="entry name" value="CLP1_P"/>
</dbReference>
<dbReference type="GO" id="GO:0005759">
    <property type="term" value="C:mitochondrial matrix"/>
    <property type="evidence" value="ECO:0007669"/>
    <property type="project" value="UniProtKB-UniRule"/>
</dbReference>
<dbReference type="EMBL" id="LR999457">
    <property type="protein sequence ID" value="CAE6204650.1"/>
    <property type="molecule type" value="Genomic_DNA"/>
</dbReference>
<feature type="active site" evidence="15">
    <location>
        <position position="632"/>
    </location>
</feature>
<keyword evidence="4" id="KW-0507">mRNA processing</keyword>
<dbReference type="FunFam" id="3.30.70.240:FF:000007">
    <property type="entry name" value="Translation factor GUF1, mitochondrial"/>
    <property type="match status" value="1"/>
</dbReference>
<comment type="similarity">
    <text evidence="2">Belongs to the TRAFAC class translation factor GTPase superfamily. Classic translation factor GTPase family. LepA subfamily.</text>
</comment>
<dbReference type="InterPro" id="IPR027417">
    <property type="entry name" value="P-loop_NTPase"/>
</dbReference>
<dbReference type="EC" id="3.6.5.n1" evidence="14"/>
<evidence type="ECO:0000256" key="7">
    <source>
        <dbReference type="ARBA" id="ARBA00022801"/>
    </source>
</evidence>
<comment type="function">
    <text evidence="14">Promotes mitochondrial protein synthesis. May act as a fidelity factor of the translation reaction, by catalyzing a one-codon backward translocation of tRNAs on improperly translocated ribosomes. Binds to mitochondrial ribosomes in a GTP-dependent manner.</text>
</comment>
<sequence length="1344" mass="149968">MFGPQTRRVDLEKQSELRITVQLLRLRLLDGKAEIFGYELPHEAWITFPPLMMFATPMVNYLEVHNSLLVQRHRVTCSTRDSVSPQGPRVIIVGGTDSGKSTLAKMLLNWAAKDGWKPTFVDLNIGQSSITIPGTVSATPIRMPVDPVEGFPLDKALVHYFGHANPNVNLGLYKTLVDELARELKDEFSGNAESRASGMVIDTMGFIVREGYTLLLHAIRTFNASLVIVLGQEEKLVHDLKKDLKFKKNLQFLNLEKSAGVFSRSSDFRKTLRNSNIQNYFYGVTNDLNVYTKTVKFSDVQVYQIGDFRESSSTSAHQRGNNPLKIIPVTIDEHLVNKVLAISYAKQPHQIISSIVAGFVCIKNVDIGEERITYISPSAAELPSKTLIMGTLTWHLVQSHYSLYPESKNFNVLNYGAIGDGFSDDSKAFKDAWEDTCNYIGSQSTMEIPEGYTFLLQPIEFHGPCKSKKIILLISGNLIAPESPDEWECKKDHCHQWIEFAHINGLHINGHGTLDGQGTKWWSLDCNKYKNACLKRPRGVVISHSSNVHISNIMVKDSPNFQMSLEDSKWVIVKQLTITADGDSPNTDGIHIQRSQNVIVYESNIRTGDDCISIGDGSKYINISRISCGPGHGISIGSLGRYGTKETVENVVVRDCTFRETTNGVRIKTWQGGRGQVRNVLFERIKLHGATRPIIIDQFYCPHSQCKNHTKAVEIKNVMYNHIHGTSIKKPFVQLLCSKSVPCREKIRNFSIIAHIDHGKSTLADRLMELTGTIKKGHGQPQYLDKLQVERERGITVKAQTATMFYENKVEDHEASGYLLNLIDTPGHVDFSYEVSRSLSACQGALLVVDAAQGVQAQTVANFYLAFEANLTIVPVINKIDQPTADPERVKAQLKSMFDLNTDDVLLVSAKTGLGLEHVLPAVIERIPPPPGISDSPLRMLLFDSFFNEYKGVICYVSVVDGMLSKGDKVSFAASGQSYEVLDVGIMHPELTSTGMLLTGQVGYIVTGMRTTKEARIGDTIYRTKTIVEPLPGFKPVRHMVFSGVYPADGSDFEALSHAIEKLTCNDASVSVAKETSTALGMGFRCGFLGLLHMDVFHQRLEQEYGTQVISTIPTVPYTFEYSDGSKLQVQNPAALPSNPKYRVTASWEPTVIATIILPSEYVGAVINLCSDRRGQQLEYTFIDAQRVFLKYQLPLREIVVDFYDELKSITSGYASFDYEDAEYQASDLVKLDILLNGQAVDALATIVHKQKAYRVGKELVEKLKNYIERQMFEVMIQAAIGSKIIARDTISAMRKNVLAKCYGGDITRKKKLLEKQKEGKKRMKRVGSVDIPHEAFQQILKVS</sequence>
<dbReference type="NCBIfam" id="TIGR01393">
    <property type="entry name" value="lepA"/>
    <property type="match status" value="1"/>
</dbReference>
<dbReference type="GO" id="GO:0005743">
    <property type="term" value="C:mitochondrial inner membrane"/>
    <property type="evidence" value="ECO:0007669"/>
    <property type="project" value="UniProtKB-SubCell"/>
</dbReference>
<protein>
    <recommendedName>
        <fullName evidence="14">Translation factor GUF1 homolog, mitochondrial</fullName>
        <ecNumber evidence="14">3.6.5.n1</ecNumber>
    </recommendedName>
    <alternativeName>
        <fullName evidence="14">Elongation factor 4 homolog</fullName>
        <shortName evidence="14">EF-4</shortName>
    </alternativeName>
    <alternativeName>
        <fullName evidence="14">GTPase GUF1 homolog</fullName>
    </alternativeName>
    <alternativeName>
        <fullName evidence="14">Ribosomal back-translocase</fullName>
    </alternativeName>
</protein>
<evidence type="ECO:0000256" key="2">
    <source>
        <dbReference type="ARBA" id="ARBA00005454"/>
    </source>
</evidence>
<evidence type="ECO:0000256" key="16">
    <source>
        <dbReference type="RuleBase" id="RU361169"/>
    </source>
</evidence>
<dbReference type="CDD" id="cd03709">
    <property type="entry name" value="lepA_C"/>
    <property type="match status" value="1"/>
</dbReference>
<dbReference type="GO" id="GO:0005524">
    <property type="term" value="F:ATP binding"/>
    <property type="evidence" value="ECO:0007669"/>
    <property type="project" value="UniProtKB-KW"/>
</dbReference>
<dbReference type="Pfam" id="PF06807">
    <property type="entry name" value="Clp1"/>
    <property type="match status" value="1"/>
</dbReference>
<dbReference type="FunFam" id="3.30.70.2570:FF:000001">
    <property type="entry name" value="Translation factor GUF1, mitochondrial"/>
    <property type="match status" value="1"/>
</dbReference>
<evidence type="ECO:0000256" key="13">
    <source>
        <dbReference type="ARBA" id="ARBA00023295"/>
    </source>
</evidence>
<dbReference type="HAMAP" id="MF_00071">
    <property type="entry name" value="LepA"/>
    <property type="match status" value="1"/>
</dbReference>
<comment type="subcellular location">
    <subcellularLocation>
        <location evidence="14">Mitochondrion inner membrane</location>
        <topology evidence="14">Peripheral membrane protein</topology>
        <orientation evidence="14">Matrix side</orientation>
    </subcellularLocation>
    <subcellularLocation>
        <location evidence="1">Nucleus</location>
    </subcellularLocation>
</comment>
<dbReference type="GO" id="GO:0097177">
    <property type="term" value="F:mitochondrial ribosome binding"/>
    <property type="evidence" value="ECO:0007669"/>
    <property type="project" value="TreeGrafter"/>
</dbReference>
<dbReference type="InterPro" id="IPR012334">
    <property type="entry name" value="Pectin_lyas_fold"/>
</dbReference>
<dbReference type="GO" id="GO:0045727">
    <property type="term" value="P:positive regulation of translation"/>
    <property type="evidence" value="ECO:0007669"/>
    <property type="project" value="UniProtKB-UniRule"/>
</dbReference>
<dbReference type="Pfam" id="PF16573">
    <property type="entry name" value="CLP1_N"/>
    <property type="match status" value="1"/>
</dbReference>
<dbReference type="InterPro" id="IPR006626">
    <property type="entry name" value="PbH1"/>
</dbReference>
<feature type="binding site" evidence="14">
    <location>
        <begin position="824"/>
        <end position="828"/>
    </location>
    <ligand>
        <name>GTP</name>
        <dbReference type="ChEBI" id="CHEBI:37565"/>
    </ligand>
</feature>
<dbReference type="Gene3D" id="3.30.70.2570">
    <property type="entry name" value="Elongation factor 4, C-terminal domain"/>
    <property type="match status" value="1"/>
</dbReference>
<evidence type="ECO:0000313" key="19">
    <source>
        <dbReference type="Proteomes" id="UP000682877"/>
    </source>
</evidence>
<comment type="similarity">
    <text evidence="3 16">Belongs to the glycosyl hydrolase 28 family.</text>
</comment>
<dbReference type="Pfam" id="PF16575">
    <property type="entry name" value="CLP1_P"/>
    <property type="match status" value="1"/>
</dbReference>
<keyword evidence="10 14" id="KW-0342">GTP-binding</keyword>
<evidence type="ECO:0000313" key="18">
    <source>
        <dbReference type="EMBL" id="CAE6204650.1"/>
    </source>
</evidence>
<dbReference type="InterPro" id="IPR000743">
    <property type="entry name" value="Glyco_hydro_28"/>
</dbReference>
<evidence type="ECO:0000256" key="11">
    <source>
        <dbReference type="ARBA" id="ARBA00023136"/>
    </source>
</evidence>
<evidence type="ECO:0000256" key="8">
    <source>
        <dbReference type="ARBA" id="ARBA00022840"/>
    </source>
</evidence>
<dbReference type="GO" id="GO:0005975">
    <property type="term" value="P:carbohydrate metabolic process"/>
    <property type="evidence" value="ECO:0007669"/>
    <property type="project" value="InterPro"/>
</dbReference>
<dbReference type="Proteomes" id="UP000682877">
    <property type="component" value="Chromosome 7"/>
</dbReference>
<dbReference type="Gene3D" id="2.40.30.330">
    <property type="entry name" value="Pre-mRNA cleavage complex subunit Clp1, C-terminal domain"/>
    <property type="match status" value="1"/>
</dbReference>
<keyword evidence="13 16" id="KW-0326">Glycosidase</keyword>
<dbReference type="InterPro" id="IPR011050">
    <property type="entry name" value="Pectin_lyase_fold/virulence"/>
</dbReference>
<dbReference type="InterPro" id="IPR009000">
    <property type="entry name" value="Transl_B-barrel_sf"/>
</dbReference>
<keyword evidence="8" id="KW-0067">ATP-binding</keyword>
<dbReference type="Gene3D" id="3.30.70.240">
    <property type="match status" value="1"/>
</dbReference>
<dbReference type="CDD" id="cd01890">
    <property type="entry name" value="LepA"/>
    <property type="match status" value="1"/>
</dbReference>
<dbReference type="InterPro" id="IPR013842">
    <property type="entry name" value="LepA_CTD"/>
</dbReference>
<dbReference type="GO" id="GO:0006412">
    <property type="term" value="P:translation"/>
    <property type="evidence" value="ECO:0007669"/>
    <property type="project" value="UniProtKB-KW"/>
</dbReference>
<accession>A0A8S2AZ63</accession>
<keyword evidence="7 14" id="KW-0378">Hydrolase</keyword>
<name>A0A8S2AZ63_ARAAE</name>
<dbReference type="InterPro" id="IPR032324">
    <property type="entry name" value="Clp1_N"/>
</dbReference>
<evidence type="ECO:0000256" key="5">
    <source>
        <dbReference type="ARBA" id="ARBA00022741"/>
    </source>
</evidence>
<dbReference type="InterPro" id="IPR031157">
    <property type="entry name" value="G_TR_CS"/>
</dbReference>
<dbReference type="FunFam" id="3.30.70.870:FF:000004">
    <property type="entry name" value="Translation factor GUF1, mitochondrial"/>
    <property type="match status" value="1"/>
</dbReference>
<dbReference type="Gene3D" id="3.30.70.870">
    <property type="entry name" value="Elongation Factor G (Translational Gtpase), domain 3"/>
    <property type="match status" value="1"/>
</dbReference>
<dbReference type="SUPFAM" id="SSF54980">
    <property type="entry name" value="EF-G C-terminal domain-like"/>
    <property type="match status" value="2"/>
</dbReference>
<dbReference type="InterPro" id="IPR035654">
    <property type="entry name" value="LepA_IV"/>
</dbReference>
<dbReference type="GO" id="GO:0004650">
    <property type="term" value="F:polygalacturonase activity"/>
    <property type="evidence" value="ECO:0007669"/>
    <property type="project" value="InterPro"/>
</dbReference>
<evidence type="ECO:0000256" key="12">
    <source>
        <dbReference type="ARBA" id="ARBA00023242"/>
    </source>
</evidence>
<keyword evidence="12" id="KW-0539">Nucleus</keyword>
<dbReference type="GO" id="GO:0005634">
    <property type="term" value="C:nucleus"/>
    <property type="evidence" value="ECO:0007669"/>
    <property type="project" value="UniProtKB-SubCell"/>
</dbReference>
<dbReference type="Gene3D" id="2.60.120.1030">
    <property type="entry name" value="Clp1, DNA binding domain"/>
    <property type="match status" value="1"/>
</dbReference>
<keyword evidence="6 14" id="KW-0999">Mitochondrion inner membrane</keyword>
<organism evidence="18 19">
    <name type="scientific">Arabidopsis arenosa</name>
    <name type="common">Sand rock-cress</name>
    <name type="synonym">Cardaminopsis arenosa</name>
    <dbReference type="NCBI Taxonomy" id="38785"/>
    <lineage>
        <taxon>Eukaryota</taxon>
        <taxon>Viridiplantae</taxon>
        <taxon>Streptophyta</taxon>
        <taxon>Embryophyta</taxon>
        <taxon>Tracheophyta</taxon>
        <taxon>Spermatophyta</taxon>
        <taxon>Magnoliopsida</taxon>
        <taxon>eudicotyledons</taxon>
        <taxon>Gunneridae</taxon>
        <taxon>Pentapetalae</taxon>
        <taxon>rosids</taxon>
        <taxon>malvids</taxon>
        <taxon>Brassicales</taxon>
        <taxon>Brassicaceae</taxon>
        <taxon>Camelineae</taxon>
        <taxon>Arabidopsis</taxon>
    </lineage>
</organism>
<feature type="binding site" evidence="14">
    <location>
        <begin position="754"/>
        <end position="761"/>
    </location>
    <ligand>
        <name>GTP</name>
        <dbReference type="ChEBI" id="CHEBI:37565"/>
    </ligand>
</feature>
<dbReference type="Pfam" id="PF00295">
    <property type="entry name" value="Glyco_hydro_28"/>
    <property type="match status" value="1"/>
</dbReference>
<dbReference type="CDD" id="cd16260">
    <property type="entry name" value="EF4_III"/>
    <property type="match status" value="1"/>
</dbReference>
<feature type="domain" description="Tr-type G" evidence="17">
    <location>
        <begin position="745"/>
        <end position="931"/>
    </location>
</feature>
<dbReference type="InterPro" id="IPR035647">
    <property type="entry name" value="EFG_III/V"/>
</dbReference>
<evidence type="ECO:0000256" key="6">
    <source>
        <dbReference type="ARBA" id="ARBA00022792"/>
    </source>
</evidence>
<dbReference type="CDD" id="cd03699">
    <property type="entry name" value="EF4_II"/>
    <property type="match status" value="1"/>
</dbReference>
<reference evidence="18" key="1">
    <citation type="submission" date="2021-01" db="EMBL/GenBank/DDBJ databases">
        <authorList>
            <person name="Bezrukov I."/>
        </authorList>
    </citation>
    <scope>NUCLEOTIDE SEQUENCE</scope>
</reference>
<dbReference type="PANTHER" id="PTHR43512">
    <property type="entry name" value="TRANSLATION FACTOR GUF1-RELATED"/>
    <property type="match status" value="1"/>
</dbReference>
<dbReference type="FunFam" id="2.40.30.10:FF:000015">
    <property type="entry name" value="Translation factor GUF1, mitochondrial"/>
    <property type="match status" value="1"/>
</dbReference>
<dbReference type="SUPFAM" id="SSF51126">
    <property type="entry name" value="Pectin lyase-like"/>
    <property type="match status" value="1"/>
</dbReference>
<dbReference type="InterPro" id="IPR000795">
    <property type="entry name" value="T_Tr_GTP-bd_dom"/>
</dbReference>
<dbReference type="SMART" id="SM00710">
    <property type="entry name" value="PbH1"/>
    <property type="match status" value="4"/>
</dbReference>
<dbReference type="PROSITE" id="PS00301">
    <property type="entry name" value="G_TR_1"/>
    <property type="match status" value="1"/>
</dbReference>
<dbReference type="FunFam" id="2.160.20.10:FF:000056">
    <property type="entry name" value="Pectin lyase-like superfamily protein"/>
    <property type="match status" value="1"/>
</dbReference>
<evidence type="ECO:0000256" key="9">
    <source>
        <dbReference type="ARBA" id="ARBA00023128"/>
    </source>
</evidence>
<comment type="catalytic activity">
    <reaction evidence="14">
        <text>GTP + H2O = GDP + phosphate + H(+)</text>
        <dbReference type="Rhea" id="RHEA:19669"/>
        <dbReference type="ChEBI" id="CHEBI:15377"/>
        <dbReference type="ChEBI" id="CHEBI:15378"/>
        <dbReference type="ChEBI" id="CHEBI:37565"/>
        <dbReference type="ChEBI" id="CHEBI:43474"/>
        <dbReference type="ChEBI" id="CHEBI:58189"/>
        <dbReference type="EC" id="3.6.5.n1"/>
    </reaction>
</comment>
<dbReference type="FunFam" id="3.40.50.300:FF:000078">
    <property type="entry name" value="Elongation factor 4"/>
    <property type="match status" value="1"/>
</dbReference>
<dbReference type="SUPFAM" id="SSF52540">
    <property type="entry name" value="P-loop containing nucleoside triphosphate hydrolases"/>
    <property type="match status" value="3"/>
</dbReference>
<dbReference type="InterPro" id="IPR038238">
    <property type="entry name" value="Clp1_C_sf"/>
</dbReference>
<evidence type="ECO:0000256" key="3">
    <source>
        <dbReference type="ARBA" id="ARBA00008834"/>
    </source>
</evidence>
<evidence type="ECO:0000256" key="4">
    <source>
        <dbReference type="ARBA" id="ARBA00022664"/>
    </source>
</evidence>
<evidence type="ECO:0000259" key="17">
    <source>
        <dbReference type="PROSITE" id="PS51722"/>
    </source>
</evidence>
<dbReference type="Gene3D" id="2.160.20.10">
    <property type="entry name" value="Single-stranded right-handed beta-helix, Pectin lyase-like"/>
    <property type="match status" value="1"/>
</dbReference>
<dbReference type="InterPro" id="IPR038239">
    <property type="entry name" value="Clp1_N_sf"/>
</dbReference>
<dbReference type="PROSITE" id="PS51722">
    <property type="entry name" value="G_TR_2"/>
    <property type="match status" value="1"/>
</dbReference>